<organism evidence="1 2">
    <name type="scientific">Cypionkella sinensis</name>
    <dbReference type="NCBI Taxonomy" id="1756043"/>
    <lineage>
        <taxon>Bacteria</taxon>
        <taxon>Pseudomonadati</taxon>
        <taxon>Pseudomonadota</taxon>
        <taxon>Alphaproteobacteria</taxon>
        <taxon>Rhodobacterales</taxon>
        <taxon>Paracoccaceae</taxon>
        <taxon>Cypionkella</taxon>
    </lineage>
</organism>
<evidence type="ECO:0000313" key="2">
    <source>
        <dbReference type="Proteomes" id="UP001595547"/>
    </source>
</evidence>
<dbReference type="RefSeq" id="WP_380073923.1">
    <property type="nucleotide sequence ID" value="NZ_JBHRTO010000001.1"/>
</dbReference>
<protein>
    <recommendedName>
        <fullName evidence="3">Capsular biosynthesis protein</fullName>
    </recommendedName>
</protein>
<comment type="caution">
    <text evidence="1">The sequence shown here is derived from an EMBL/GenBank/DDBJ whole genome shotgun (WGS) entry which is preliminary data.</text>
</comment>
<sequence length="314" mass="33358">MTARVVLHLPAHLLARLASGKPLFYAQIRDCVLARRGAVDLVEGFDKSAWREDGDLHIVENGAGQRPGVLNAATAYLDGFIHVDPVGIQAASRIGGLLYDPAAVDGAAAADYLAALQRRFVLPRRSRYKQERAGRDLPQGALAVFLQGPAPQRNGQAYCSFAAMLEAVCAGAGGRPVLVKPHPLKPELGAEIIAKVRAKGFDPIETDANVHDILAACSATVSINSATALEGFLHGKPAVLFGKSDFAALVQTALEPGEFGSALARALDNPPDYARALYWYFGLNCLDVQADNFEARLLAIFAEAGFDAARLGLC</sequence>
<keyword evidence="2" id="KW-1185">Reference proteome</keyword>
<dbReference type="EMBL" id="JBHRTO010000001">
    <property type="protein sequence ID" value="MFC3182345.1"/>
    <property type="molecule type" value="Genomic_DNA"/>
</dbReference>
<name>A0ABV7J0T3_9RHOB</name>
<evidence type="ECO:0000313" key="1">
    <source>
        <dbReference type="EMBL" id="MFC3182345.1"/>
    </source>
</evidence>
<evidence type="ECO:0008006" key="3">
    <source>
        <dbReference type="Google" id="ProtNLM"/>
    </source>
</evidence>
<accession>A0ABV7J0T3</accession>
<reference evidence="2" key="1">
    <citation type="journal article" date="2019" name="Int. J. Syst. Evol. Microbiol.">
        <title>The Global Catalogue of Microorganisms (GCM) 10K type strain sequencing project: providing services to taxonomists for standard genome sequencing and annotation.</title>
        <authorList>
            <consortium name="The Broad Institute Genomics Platform"/>
            <consortium name="The Broad Institute Genome Sequencing Center for Infectious Disease"/>
            <person name="Wu L."/>
            <person name="Ma J."/>
        </authorList>
    </citation>
    <scope>NUCLEOTIDE SEQUENCE [LARGE SCALE GENOMIC DNA]</scope>
    <source>
        <strain evidence="2">KCTC 52039</strain>
    </source>
</reference>
<dbReference type="Proteomes" id="UP001595547">
    <property type="component" value="Unassembled WGS sequence"/>
</dbReference>
<proteinExistence type="predicted"/>
<gene>
    <name evidence="1" type="ORF">ACFOGH_15190</name>
</gene>